<dbReference type="EMBL" id="GBXM01080963">
    <property type="protein sequence ID" value="JAH27614.1"/>
    <property type="molecule type" value="Transcribed_RNA"/>
</dbReference>
<accession>A0A0E9REU2</accession>
<protein>
    <submittedName>
        <fullName evidence="1">Uncharacterized protein</fullName>
    </submittedName>
</protein>
<sequence length="22" mass="2650">MPYLCVVIYNRCFNQSKVRDSN</sequence>
<name>A0A0E9REU2_ANGAN</name>
<reference evidence="1" key="2">
    <citation type="journal article" date="2015" name="Fish Shellfish Immunol.">
        <title>Early steps in the European eel (Anguilla anguilla)-Vibrio vulnificus interaction in the gills: Role of the RtxA13 toxin.</title>
        <authorList>
            <person name="Callol A."/>
            <person name="Pajuelo D."/>
            <person name="Ebbesson L."/>
            <person name="Teles M."/>
            <person name="MacKenzie S."/>
            <person name="Amaro C."/>
        </authorList>
    </citation>
    <scope>NUCLEOTIDE SEQUENCE</scope>
</reference>
<proteinExistence type="predicted"/>
<dbReference type="AlphaFoldDB" id="A0A0E9REU2"/>
<reference evidence="1" key="1">
    <citation type="submission" date="2014-11" db="EMBL/GenBank/DDBJ databases">
        <authorList>
            <person name="Amaro Gonzalez C."/>
        </authorList>
    </citation>
    <scope>NUCLEOTIDE SEQUENCE</scope>
</reference>
<organism evidence="1">
    <name type="scientific">Anguilla anguilla</name>
    <name type="common">European freshwater eel</name>
    <name type="synonym">Muraena anguilla</name>
    <dbReference type="NCBI Taxonomy" id="7936"/>
    <lineage>
        <taxon>Eukaryota</taxon>
        <taxon>Metazoa</taxon>
        <taxon>Chordata</taxon>
        <taxon>Craniata</taxon>
        <taxon>Vertebrata</taxon>
        <taxon>Euteleostomi</taxon>
        <taxon>Actinopterygii</taxon>
        <taxon>Neopterygii</taxon>
        <taxon>Teleostei</taxon>
        <taxon>Anguilliformes</taxon>
        <taxon>Anguillidae</taxon>
        <taxon>Anguilla</taxon>
    </lineage>
</organism>
<evidence type="ECO:0000313" key="1">
    <source>
        <dbReference type="EMBL" id="JAH27614.1"/>
    </source>
</evidence>